<protein>
    <submittedName>
        <fullName evidence="1">Uncharacterized protein</fullName>
    </submittedName>
</protein>
<name>A0A1G5KKJ3_9BACL</name>
<organism evidence="1 2">
    <name type="scientific">Paenibacillus polysaccharolyticus</name>
    <dbReference type="NCBI Taxonomy" id="582692"/>
    <lineage>
        <taxon>Bacteria</taxon>
        <taxon>Bacillati</taxon>
        <taxon>Bacillota</taxon>
        <taxon>Bacilli</taxon>
        <taxon>Bacillales</taxon>
        <taxon>Paenibacillaceae</taxon>
        <taxon>Paenibacillus</taxon>
    </lineage>
</organism>
<dbReference type="AlphaFoldDB" id="A0A1G5KKJ3"/>
<evidence type="ECO:0000313" key="1">
    <source>
        <dbReference type="EMBL" id="SCZ00550.1"/>
    </source>
</evidence>
<evidence type="ECO:0000313" key="2">
    <source>
        <dbReference type="Proteomes" id="UP000198538"/>
    </source>
</evidence>
<reference evidence="2" key="1">
    <citation type="submission" date="2016-10" db="EMBL/GenBank/DDBJ databases">
        <authorList>
            <person name="Varghese N."/>
            <person name="Submissions S."/>
        </authorList>
    </citation>
    <scope>NUCLEOTIDE SEQUENCE [LARGE SCALE GENOMIC DNA]</scope>
    <source>
        <strain evidence="2">BL9</strain>
    </source>
</reference>
<sequence>MEVATLLIGATKTYDKVTEAYVENAIKNEFKDELPFLVTRNSLIEEFGLIGTNEYVKLKFGTSD</sequence>
<dbReference type="Proteomes" id="UP000198538">
    <property type="component" value="Unassembled WGS sequence"/>
</dbReference>
<accession>A0A1G5KKJ3</accession>
<gene>
    <name evidence="1" type="ORF">SAMN05720606_115102</name>
</gene>
<proteinExistence type="predicted"/>
<keyword evidence="2" id="KW-1185">Reference proteome</keyword>
<dbReference type="EMBL" id="FMVM01000015">
    <property type="protein sequence ID" value="SCZ00550.1"/>
    <property type="molecule type" value="Genomic_DNA"/>
</dbReference>